<keyword evidence="7" id="KW-0282">Flagellum</keyword>
<keyword evidence="4 6" id="KW-1005">Bacterial flagellum biogenesis</keyword>
<dbReference type="PANTHER" id="PTHR34773:SF1">
    <property type="entry name" value="FLAGELLAR SECRETION CHAPERONE FLIS"/>
    <property type="match status" value="1"/>
</dbReference>
<evidence type="ECO:0000256" key="4">
    <source>
        <dbReference type="ARBA" id="ARBA00022795"/>
    </source>
</evidence>
<accession>A0A4R2KYV0</accession>
<evidence type="ECO:0000313" key="8">
    <source>
        <dbReference type="Proteomes" id="UP000294980"/>
    </source>
</evidence>
<dbReference type="NCBIfam" id="TIGR00208">
    <property type="entry name" value="fliS"/>
    <property type="match status" value="1"/>
</dbReference>
<organism evidence="7 8">
    <name type="scientific">Chromatocurvus halotolerans</name>
    <dbReference type="NCBI Taxonomy" id="1132028"/>
    <lineage>
        <taxon>Bacteria</taxon>
        <taxon>Pseudomonadati</taxon>
        <taxon>Pseudomonadota</taxon>
        <taxon>Gammaproteobacteria</taxon>
        <taxon>Cellvibrionales</taxon>
        <taxon>Halieaceae</taxon>
        <taxon>Chromatocurvus</taxon>
    </lineage>
</organism>
<dbReference type="AlphaFoldDB" id="A0A4R2KYV0"/>
<dbReference type="SUPFAM" id="SSF101116">
    <property type="entry name" value="Flagellar export chaperone FliS"/>
    <property type="match status" value="1"/>
</dbReference>
<evidence type="ECO:0000256" key="3">
    <source>
        <dbReference type="ARBA" id="ARBA00022490"/>
    </source>
</evidence>
<comment type="caution">
    <text evidence="7">The sequence shown here is derived from an EMBL/GenBank/DDBJ whole genome shotgun (WGS) entry which is preliminary data.</text>
</comment>
<dbReference type="RefSeq" id="WP_205686481.1">
    <property type="nucleotide sequence ID" value="NZ_QQSW01000002.1"/>
</dbReference>
<dbReference type="PIRSF" id="PIRSF039090">
    <property type="entry name" value="Flis"/>
    <property type="match status" value="1"/>
</dbReference>
<comment type="similarity">
    <text evidence="2 6">Belongs to the FliS family.</text>
</comment>
<name>A0A4R2KYV0_9GAMM</name>
<evidence type="ECO:0000313" key="7">
    <source>
        <dbReference type="EMBL" id="TCO76609.1"/>
    </source>
</evidence>
<evidence type="ECO:0000256" key="1">
    <source>
        <dbReference type="ARBA" id="ARBA00004514"/>
    </source>
</evidence>
<dbReference type="InterPro" id="IPR036584">
    <property type="entry name" value="FliS_sf"/>
</dbReference>
<dbReference type="PANTHER" id="PTHR34773">
    <property type="entry name" value="FLAGELLAR SECRETION CHAPERONE FLIS"/>
    <property type="match status" value="1"/>
</dbReference>
<protein>
    <recommendedName>
        <fullName evidence="6">Flagellar secretion chaperone FliS</fullName>
    </recommendedName>
</protein>
<keyword evidence="5" id="KW-0143">Chaperone</keyword>
<dbReference type="GO" id="GO:0071973">
    <property type="term" value="P:bacterial-type flagellum-dependent cell motility"/>
    <property type="evidence" value="ECO:0007669"/>
    <property type="project" value="TreeGrafter"/>
</dbReference>
<gene>
    <name evidence="7" type="ORF">EV688_10463</name>
</gene>
<keyword evidence="3 6" id="KW-0963">Cytoplasm</keyword>
<dbReference type="Pfam" id="PF02561">
    <property type="entry name" value="FliS"/>
    <property type="match status" value="1"/>
</dbReference>
<dbReference type="Proteomes" id="UP000294980">
    <property type="component" value="Unassembled WGS sequence"/>
</dbReference>
<dbReference type="CDD" id="cd16098">
    <property type="entry name" value="FliS"/>
    <property type="match status" value="1"/>
</dbReference>
<evidence type="ECO:0000256" key="2">
    <source>
        <dbReference type="ARBA" id="ARBA00008787"/>
    </source>
</evidence>
<comment type="subcellular location">
    <subcellularLocation>
        <location evidence="1 6">Cytoplasm</location>
        <location evidence="1 6">Cytosol</location>
    </subcellularLocation>
</comment>
<keyword evidence="7" id="KW-0966">Cell projection</keyword>
<dbReference type="InterPro" id="IPR003713">
    <property type="entry name" value="FliS"/>
</dbReference>
<dbReference type="Gene3D" id="1.20.120.340">
    <property type="entry name" value="Flagellar protein FliS"/>
    <property type="match status" value="1"/>
</dbReference>
<keyword evidence="7" id="KW-0969">Cilium</keyword>
<evidence type="ECO:0000256" key="5">
    <source>
        <dbReference type="ARBA" id="ARBA00023186"/>
    </source>
</evidence>
<dbReference type="GO" id="GO:0044780">
    <property type="term" value="P:bacterial-type flagellum assembly"/>
    <property type="evidence" value="ECO:0007669"/>
    <property type="project" value="InterPro"/>
</dbReference>
<dbReference type="GO" id="GO:0005829">
    <property type="term" value="C:cytosol"/>
    <property type="evidence" value="ECO:0007669"/>
    <property type="project" value="UniProtKB-SubCell"/>
</dbReference>
<sequence length="147" mass="15414">MNEMVNAYRASDALAAEYASPHQLISMLFDGALERLARAIGHVRRGEVAEKGECIGRVVLILDTLQSSLDSAAGDGALAGNLADLYDYMMLRLTEANLRTDPAILTEVHGLLDGLADAWRSIGPELAAAEGRDAGAANGSSKTSGIS</sequence>
<proteinExistence type="inferred from homology"/>
<evidence type="ECO:0000256" key="6">
    <source>
        <dbReference type="PIRNR" id="PIRNR039090"/>
    </source>
</evidence>
<reference evidence="7 8" key="1">
    <citation type="submission" date="2019-03" db="EMBL/GenBank/DDBJ databases">
        <title>Genomic Encyclopedia of Type Strains, Phase IV (KMG-IV): sequencing the most valuable type-strain genomes for metagenomic binning, comparative biology and taxonomic classification.</title>
        <authorList>
            <person name="Goeker M."/>
        </authorList>
    </citation>
    <scope>NUCLEOTIDE SEQUENCE [LARGE SCALE GENOMIC DNA]</scope>
    <source>
        <strain evidence="7 8">DSM 23344</strain>
    </source>
</reference>
<keyword evidence="8" id="KW-1185">Reference proteome</keyword>
<dbReference type="EMBL" id="SLWX01000004">
    <property type="protein sequence ID" value="TCO76609.1"/>
    <property type="molecule type" value="Genomic_DNA"/>
</dbReference>